<dbReference type="Proteomes" id="UP000306509">
    <property type="component" value="Unassembled WGS sequence"/>
</dbReference>
<evidence type="ECO:0008006" key="4">
    <source>
        <dbReference type="Google" id="ProtNLM"/>
    </source>
</evidence>
<keyword evidence="1" id="KW-0812">Transmembrane</keyword>
<sequence length="224" mass="26259">MKCQSCGTILDETIVKCPYCGSTNFPGAEKEYMNELHELHQNLEKLEDVPMDYFEDTIKSESSRVGKRIGISLLISALMALGIFLLFQFNDNQLKKQDAAQTAWERTAFPKMDVWYEEGNYDAVLNYILTDSETQKFSTYNWKHSDFIWAYADYLIITDPENNREKDIMTAMTSLLIMTRLEDMRKEDSAMVKAYQKEAEQILNERYHMSIDQLKKLYDEEVKK</sequence>
<evidence type="ECO:0000313" key="2">
    <source>
        <dbReference type="EMBL" id="TLD02194.1"/>
    </source>
</evidence>
<name>A0A4U8QCD5_9FIRM</name>
<dbReference type="STRING" id="180332.GCA_000797495_02131"/>
<proteinExistence type="predicted"/>
<protein>
    <recommendedName>
        <fullName evidence="4">Zinc-ribbon domain-containing protein</fullName>
    </recommendedName>
</protein>
<keyword evidence="1" id="KW-1133">Transmembrane helix</keyword>
<keyword evidence="3" id="KW-1185">Reference proteome</keyword>
<feature type="transmembrane region" description="Helical" evidence="1">
    <location>
        <begin position="69"/>
        <end position="89"/>
    </location>
</feature>
<organism evidence="2 3">
    <name type="scientific">Robinsoniella peoriensis</name>
    <dbReference type="NCBI Taxonomy" id="180332"/>
    <lineage>
        <taxon>Bacteria</taxon>
        <taxon>Bacillati</taxon>
        <taxon>Bacillota</taxon>
        <taxon>Clostridia</taxon>
        <taxon>Lachnospirales</taxon>
        <taxon>Lachnospiraceae</taxon>
        <taxon>Robinsoniella</taxon>
    </lineage>
</organism>
<reference evidence="2 3" key="1">
    <citation type="journal article" date="2019" name="Anaerobe">
        <title>Detection of Robinsoniella peoriensis in multiple bone samples of a trauma patient.</title>
        <authorList>
            <person name="Schrottner P."/>
            <person name="Hartwich K."/>
            <person name="Bunk B."/>
            <person name="Schober I."/>
            <person name="Helbig S."/>
            <person name="Rudolph W.W."/>
            <person name="Gunzer F."/>
        </authorList>
    </citation>
    <scope>NUCLEOTIDE SEQUENCE [LARGE SCALE GENOMIC DNA]</scope>
    <source>
        <strain evidence="2 3">DSM 106044</strain>
    </source>
</reference>
<evidence type="ECO:0000313" key="3">
    <source>
        <dbReference type="Proteomes" id="UP000306509"/>
    </source>
</evidence>
<dbReference type="AlphaFoldDB" id="A0A4U8QCD5"/>
<comment type="caution">
    <text evidence="2">The sequence shown here is derived from an EMBL/GenBank/DDBJ whole genome shotgun (WGS) entry which is preliminary data.</text>
</comment>
<dbReference type="EMBL" id="QGQD01000021">
    <property type="protein sequence ID" value="TLD02194.1"/>
    <property type="molecule type" value="Genomic_DNA"/>
</dbReference>
<accession>A0A4U8QCD5</accession>
<dbReference type="RefSeq" id="WP_138001855.1">
    <property type="nucleotide sequence ID" value="NZ_QGQD01000021.1"/>
</dbReference>
<evidence type="ECO:0000256" key="1">
    <source>
        <dbReference type="SAM" id="Phobius"/>
    </source>
</evidence>
<keyword evidence="1" id="KW-0472">Membrane</keyword>
<gene>
    <name evidence="2" type="ORF">DSM106044_00864</name>
</gene>